<proteinExistence type="predicted"/>
<keyword evidence="1" id="KW-0472">Membrane</keyword>
<dbReference type="PANTHER" id="PTHR33121:SF79">
    <property type="entry name" value="CYCLIC DI-GMP PHOSPHODIESTERASE PDED-RELATED"/>
    <property type="match status" value="1"/>
</dbReference>
<dbReference type="Gene3D" id="3.30.70.270">
    <property type="match status" value="1"/>
</dbReference>
<dbReference type="InterPro" id="IPR029787">
    <property type="entry name" value="Nucleotide_cyclase"/>
</dbReference>
<evidence type="ECO:0000313" key="5">
    <source>
        <dbReference type="Proteomes" id="UP001170481"/>
    </source>
</evidence>
<dbReference type="CDD" id="cd01948">
    <property type="entry name" value="EAL"/>
    <property type="match status" value="1"/>
</dbReference>
<dbReference type="SMART" id="SM00267">
    <property type="entry name" value="GGDEF"/>
    <property type="match status" value="1"/>
</dbReference>
<dbReference type="SUPFAM" id="SSF141868">
    <property type="entry name" value="EAL domain-like"/>
    <property type="match status" value="1"/>
</dbReference>
<dbReference type="Gene3D" id="3.20.20.450">
    <property type="entry name" value="EAL domain"/>
    <property type="match status" value="1"/>
</dbReference>
<feature type="transmembrane region" description="Helical" evidence="1">
    <location>
        <begin position="36"/>
        <end position="54"/>
    </location>
</feature>
<dbReference type="PANTHER" id="PTHR33121">
    <property type="entry name" value="CYCLIC DI-GMP PHOSPHODIESTERASE PDEF"/>
    <property type="match status" value="1"/>
</dbReference>
<dbReference type="InterPro" id="IPR035919">
    <property type="entry name" value="EAL_sf"/>
</dbReference>
<dbReference type="InterPro" id="IPR000160">
    <property type="entry name" value="GGDEF_dom"/>
</dbReference>
<name>A0AAP4WWS4_9GAMM</name>
<reference evidence="4" key="1">
    <citation type="submission" date="2023-07" db="EMBL/GenBank/DDBJ databases">
        <title>Genome content predicts the carbon catabolic preferences of heterotrophic bacteria.</title>
        <authorList>
            <person name="Gralka M."/>
        </authorList>
    </citation>
    <scope>NUCLEOTIDE SEQUENCE</scope>
    <source>
        <strain evidence="4">C2R13</strain>
    </source>
</reference>
<evidence type="ECO:0000259" key="2">
    <source>
        <dbReference type="PROSITE" id="PS50883"/>
    </source>
</evidence>
<dbReference type="SUPFAM" id="SSF55073">
    <property type="entry name" value="Nucleotide cyclase"/>
    <property type="match status" value="1"/>
</dbReference>
<dbReference type="Pfam" id="PF00990">
    <property type="entry name" value="GGDEF"/>
    <property type="match status" value="1"/>
</dbReference>
<keyword evidence="1" id="KW-0812">Transmembrane</keyword>
<dbReference type="InterPro" id="IPR043128">
    <property type="entry name" value="Rev_trsase/Diguanyl_cyclase"/>
</dbReference>
<keyword evidence="1" id="KW-1133">Transmembrane helix</keyword>
<organism evidence="4 5">
    <name type="scientific">Cobetia amphilecti</name>
    <dbReference type="NCBI Taxonomy" id="1055104"/>
    <lineage>
        <taxon>Bacteria</taxon>
        <taxon>Pseudomonadati</taxon>
        <taxon>Pseudomonadota</taxon>
        <taxon>Gammaproteobacteria</taxon>
        <taxon>Oceanospirillales</taxon>
        <taxon>Halomonadaceae</taxon>
        <taxon>Cobetia</taxon>
    </lineage>
</organism>
<feature type="domain" description="GGDEF" evidence="3">
    <location>
        <begin position="543"/>
        <end position="678"/>
    </location>
</feature>
<dbReference type="Proteomes" id="UP001170481">
    <property type="component" value="Unassembled WGS sequence"/>
</dbReference>
<dbReference type="Pfam" id="PF00563">
    <property type="entry name" value="EAL"/>
    <property type="match status" value="1"/>
</dbReference>
<sequence>MSDSSASRSSSRVPAHESSAVFAHASLPAGPRYRMYLLPLLLLAALLATAWLTASQITQSREADRESDRQRLALWVQSEQRLLAGQLQENGYWEEAVTRFLREPELDTTWLEYMYGPEFAINTGIHLISAVRGDGQVAAWVQHNAGSPGADWLGKQPVSWRRALAPVMQAARQSPTQPQLAWLIVDNQPWLIGMQGLYEDAEALPAQDEQGLLILGMPLTTDLLDEQAAVLGLKGLQVVSNAMPQPIATQQVCVALPASGRADRYNHAKACWQDENRVAQLLQEMGTPLAVLLLIIVLAGMGTIGMLVRDSRRRRASRAYGAYLEHQYQRHSILNQQFLSVPYETHTPQNARASLTRYLQRVREMLGAEIIIYRREVGNPNAGYLILQSHDEREWLSEASLRRDPLWRLPVGRVCVSASDRSRRDGDVDRSVDEQEDRALLLCQRLGASQLMGYSVSPHPGRSELLLVASRGHRLNATEMMPLLDMTLDTLVVRGLEQERVLLQHQLLEERETDLDTGLLSREGMLRLIKVRIDQLGEVAPMEGFVLMALRIGGLQVLYDHAGAEPGNHQLEQVQKRIAPLLGNSGDVARLETDRLLIMVQRRLLEATRGGISGWLDNLLNAVRDKVTLNDEVIYLQPSLGITRYPEDGHQVDALVYRAERALHDTQQCQREWHFFDEEAERELRRLKQLEAEFTVALRENQLRLFVQPIVDGRTGRLQLSEALIRWQHPEHGLMGSADFMAIVESARLDVALGRWVLKESIATLMRVHESGHELHLSVNVTVRHMMDKRFLSDLEMLFRHPELCERLTLELVESQLPDDIQTLAVLFQTIRAHGVALALDDFGTGYSSLSQLQRLPFDKLKIDRQFVTALGSSKGQAMIEAMLGLAEAFHLAVVAEGIETPEQRAELLSHGCSLHQGYLYARPMPVQELIEHLIAGDGWLPEGL</sequence>
<dbReference type="InterPro" id="IPR050706">
    <property type="entry name" value="Cyclic-di-GMP_PDE-like"/>
</dbReference>
<evidence type="ECO:0000259" key="3">
    <source>
        <dbReference type="PROSITE" id="PS50887"/>
    </source>
</evidence>
<protein>
    <submittedName>
        <fullName evidence="4">EAL domain-containing protein</fullName>
    </submittedName>
</protein>
<dbReference type="SMART" id="SM00052">
    <property type="entry name" value="EAL"/>
    <property type="match status" value="1"/>
</dbReference>
<evidence type="ECO:0000313" key="4">
    <source>
        <dbReference type="EMBL" id="MDO6673400.1"/>
    </source>
</evidence>
<feature type="transmembrane region" description="Helical" evidence="1">
    <location>
        <begin position="289"/>
        <end position="308"/>
    </location>
</feature>
<evidence type="ECO:0000256" key="1">
    <source>
        <dbReference type="SAM" id="Phobius"/>
    </source>
</evidence>
<feature type="domain" description="EAL" evidence="2">
    <location>
        <begin position="687"/>
        <end position="938"/>
    </location>
</feature>
<dbReference type="PROSITE" id="PS50887">
    <property type="entry name" value="GGDEF"/>
    <property type="match status" value="1"/>
</dbReference>
<dbReference type="EMBL" id="JAUORK010000024">
    <property type="protein sequence ID" value="MDO6673400.1"/>
    <property type="molecule type" value="Genomic_DNA"/>
</dbReference>
<dbReference type="InterPro" id="IPR001633">
    <property type="entry name" value="EAL_dom"/>
</dbReference>
<dbReference type="GO" id="GO:0071111">
    <property type="term" value="F:cyclic-guanylate-specific phosphodiesterase activity"/>
    <property type="evidence" value="ECO:0007669"/>
    <property type="project" value="InterPro"/>
</dbReference>
<dbReference type="PROSITE" id="PS50883">
    <property type="entry name" value="EAL"/>
    <property type="match status" value="1"/>
</dbReference>
<gene>
    <name evidence="4" type="ORF">Q4535_14900</name>
</gene>
<dbReference type="AlphaFoldDB" id="A0AAP4WWS4"/>
<accession>A0AAP4WWS4</accession>
<dbReference type="RefSeq" id="WP_303595085.1">
    <property type="nucleotide sequence ID" value="NZ_JAUORK010000024.1"/>
</dbReference>
<comment type="caution">
    <text evidence="4">The sequence shown here is derived from an EMBL/GenBank/DDBJ whole genome shotgun (WGS) entry which is preliminary data.</text>
</comment>